<feature type="signal peptide" evidence="1">
    <location>
        <begin position="1"/>
        <end position="32"/>
    </location>
</feature>
<gene>
    <name evidence="2" type="ORF">SAE01_25000</name>
</gene>
<keyword evidence="1" id="KW-0732">Signal</keyword>
<dbReference type="OrthoDB" id="679547at2"/>
<organism evidence="2 3">
    <name type="scientific">Segetibacter aerophilus</name>
    <dbReference type="NCBI Taxonomy" id="670293"/>
    <lineage>
        <taxon>Bacteria</taxon>
        <taxon>Pseudomonadati</taxon>
        <taxon>Bacteroidota</taxon>
        <taxon>Chitinophagia</taxon>
        <taxon>Chitinophagales</taxon>
        <taxon>Chitinophagaceae</taxon>
        <taxon>Segetibacter</taxon>
    </lineage>
</organism>
<name>A0A512BDJ0_9BACT</name>
<reference evidence="2 3" key="1">
    <citation type="submission" date="2019-07" db="EMBL/GenBank/DDBJ databases">
        <title>Whole genome shotgun sequence of Segetibacter aerophilus NBRC 106135.</title>
        <authorList>
            <person name="Hosoyama A."/>
            <person name="Uohara A."/>
            <person name="Ohji S."/>
            <person name="Ichikawa N."/>
        </authorList>
    </citation>
    <scope>NUCLEOTIDE SEQUENCE [LARGE SCALE GENOMIC DNA]</scope>
    <source>
        <strain evidence="2 3">NBRC 106135</strain>
    </source>
</reference>
<evidence type="ECO:0000313" key="3">
    <source>
        <dbReference type="Proteomes" id="UP000321513"/>
    </source>
</evidence>
<comment type="caution">
    <text evidence="2">The sequence shown here is derived from an EMBL/GenBank/DDBJ whole genome shotgun (WGS) entry which is preliminary data.</text>
</comment>
<dbReference type="Gene3D" id="2.60.40.1930">
    <property type="match status" value="1"/>
</dbReference>
<evidence type="ECO:0008006" key="4">
    <source>
        <dbReference type="Google" id="ProtNLM"/>
    </source>
</evidence>
<evidence type="ECO:0000313" key="2">
    <source>
        <dbReference type="EMBL" id="GEO10004.1"/>
    </source>
</evidence>
<protein>
    <recommendedName>
        <fullName evidence="4">Macroglobulin domain-containing protein</fullName>
    </recommendedName>
</protein>
<proteinExistence type="predicted"/>
<sequence length="804" mass="90507">MIKLLCSHISFYKTLVCILCFALGGFSSFAQTDQSEGILKKIAEYKDQVLREKIFVHTDRTSYVAGEIIWFKIYCTEAANNHLLDVSKVAYVEVLDKDQQPVLQGKIALDGGTGSGSFVIPLNMRSGNFILRSYTNWMKNFDPESYFHQGITIINTLKAETATTDKVVRTYNAQFFPEGGSLVSELKSKVAFRVTDNAGKGVEFNGVVVDQENDTVLHFKPVKFGIGNFTFTPQKGKQYKAIVTAREGMVTSQNLPVPLSSGFVLNIPDVTAGSSLKINVRTNTTDRSAFLVVHQNNQVKASNYMRFENGNADFQLDKSRLGDGVTYITLFNQNNQPVCERLYFKKPQQQLMIEAGADQQQFANRRKVTVSLLSKDEGANLDPSEMSMAVFLVDSLQSRPENINTYLWMSSDLKGIVEAPEYYFDNNSVEVDAAVDNLMLTHGWRKFKWDEVLGNKKQTYTFLPEYEGHLVGGKIINKYTNSPGRDVPGYLSVPGPLFHLYTALSGQDGSIYFNTSNFFGSTLIVGQTNRLASDSFRLDISNPFSEEYSSIKVPSFSPLQISPRQLLNKSVHMQVQNVYSGEKLNRLLAPQMDTASFYGKPEFKYMLEDYTRFPTMEEVLREYVREVNVKKRRDNFILTTVTKDELGNPIIKEPVVLLDGVPQFDNGNKITHYDPLKVQKLEGVQERYFLGPVSFDGVASFSTYSGDLEGFRLDTTSTVLDYDALQLKREFYAPGYGTSKDYSSRLPDFRSLLYWSPDIKTDNTGKKEISFYTSDLTGRFAVILQGISKSGRSGSKVFTIDVTK</sequence>
<dbReference type="EMBL" id="BJYT01000008">
    <property type="protein sequence ID" value="GEO10004.1"/>
    <property type="molecule type" value="Genomic_DNA"/>
</dbReference>
<dbReference type="RefSeq" id="WP_147204115.1">
    <property type="nucleotide sequence ID" value="NZ_BJYT01000008.1"/>
</dbReference>
<dbReference type="Proteomes" id="UP000321513">
    <property type="component" value="Unassembled WGS sequence"/>
</dbReference>
<dbReference type="AlphaFoldDB" id="A0A512BDJ0"/>
<keyword evidence="3" id="KW-1185">Reference proteome</keyword>
<evidence type="ECO:0000256" key="1">
    <source>
        <dbReference type="SAM" id="SignalP"/>
    </source>
</evidence>
<feature type="chain" id="PRO_5022226606" description="Macroglobulin domain-containing protein" evidence="1">
    <location>
        <begin position="33"/>
        <end position="804"/>
    </location>
</feature>
<accession>A0A512BDJ0</accession>